<proteinExistence type="predicted"/>
<dbReference type="EMBL" id="SJPI01000002">
    <property type="protein sequence ID" value="TWT50159.1"/>
    <property type="molecule type" value="Genomic_DNA"/>
</dbReference>
<evidence type="ECO:0000313" key="2">
    <source>
        <dbReference type="Proteomes" id="UP000316598"/>
    </source>
</evidence>
<name>A0A5C5WJ46_9BACT</name>
<organism evidence="1 2">
    <name type="scientific">Rubripirellula amarantea</name>
    <dbReference type="NCBI Taxonomy" id="2527999"/>
    <lineage>
        <taxon>Bacteria</taxon>
        <taxon>Pseudomonadati</taxon>
        <taxon>Planctomycetota</taxon>
        <taxon>Planctomycetia</taxon>
        <taxon>Pirellulales</taxon>
        <taxon>Pirellulaceae</taxon>
        <taxon>Rubripirellula</taxon>
    </lineage>
</organism>
<dbReference type="Proteomes" id="UP000316598">
    <property type="component" value="Unassembled WGS sequence"/>
</dbReference>
<accession>A0A5C5WJ46</accession>
<protein>
    <submittedName>
        <fullName evidence="1">Uncharacterized protein</fullName>
    </submittedName>
</protein>
<sequence>MVLIHLCAGAGIAEDPGVEQGAAECLVSLEITFDGVLLLAKHDRTAGCRDVALLQ</sequence>
<comment type="caution">
    <text evidence="1">The sequence shown here is derived from an EMBL/GenBank/DDBJ whole genome shotgun (WGS) entry which is preliminary data.</text>
</comment>
<keyword evidence="2" id="KW-1185">Reference proteome</keyword>
<gene>
    <name evidence="1" type="ORF">Pla22_28990</name>
</gene>
<evidence type="ECO:0000313" key="1">
    <source>
        <dbReference type="EMBL" id="TWT50159.1"/>
    </source>
</evidence>
<dbReference type="AlphaFoldDB" id="A0A5C5WJ46"/>
<reference evidence="1 2" key="1">
    <citation type="submission" date="2019-02" db="EMBL/GenBank/DDBJ databases">
        <title>Deep-cultivation of Planctomycetes and their phenomic and genomic characterization uncovers novel biology.</title>
        <authorList>
            <person name="Wiegand S."/>
            <person name="Jogler M."/>
            <person name="Boedeker C."/>
            <person name="Pinto D."/>
            <person name="Vollmers J."/>
            <person name="Rivas-Marin E."/>
            <person name="Kohn T."/>
            <person name="Peeters S.H."/>
            <person name="Heuer A."/>
            <person name="Rast P."/>
            <person name="Oberbeckmann S."/>
            <person name="Bunk B."/>
            <person name="Jeske O."/>
            <person name="Meyerdierks A."/>
            <person name="Storesund J.E."/>
            <person name="Kallscheuer N."/>
            <person name="Luecker S."/>
            <person name="Lage O.M."/>
            <person name="Pohl T."/>
            <person name="Merkel B.J."/>
            <person name="Hornburger P."/>
            <person name="Mueller R.-W."/>
            <person name="Bruemmer F."/>
            <person name="Labrenz M."/>
            <person name="Spormann A.M."/>
            <person name="Op Den Camp H."/>
            <person name="Overmann J."/>
            <person name="Amann R."/>
            <person name="Jetten M.S.M."/>
            <person name="Mascher T."/>
            <person name="Medema M.H."/>
            <person name="Devos D.P."/>
            <person name="Kaster A.-K."/>
            <person name="Ovreas L."/>
            <person name="Rohde M."/>
            <person name="Galperin M.Y."/>
            <person name="Jogler C."/>
        </authorList>
    </citation>
    <scope>NUCLEOTIDE SEQUENCE [LARGE SCALE GENOMIC DNA]</scope>
    <source>
        <strain evidence="1 2">Pla22</strain>
    </source>
</reference>